<feature type="compositionally biased region" description="Pro residues" evidence="1">
    <location>
        <begin position="644"/>
        <end position="655"/>
    </location>
</feature>
<protein>
    <submittedName>
        <fullName evidence="2">Uncharacterized protein</fullName>
    </submittedName>
</protein>
<feature type="compositionally biased region" description="Low complexity" evidence="1">
    <location>
        <begin position="235"/>
        <end position="244"/>
    </location>
</feature>
<organism evidence="2 3">
    <name type="scientific">Candolleomyces eurysporus</name>
    <dbReference type="NCBI Taxonomy" id="2828524"/>
    <lineage>
        <taxon>Eukaryota</taxon>
        <taxon>Fungi</taxon>
        <taxon>Dikarya</taxon>
        <taxon>Basidiomycota</taxon>
        <taxon>Agaricomycotina</taxon>
        <taxon>Agaricomycetes</taxon>
        <taxon>Agaricomycetidae</taxon>
        <taxon>Agaricales</taxon>
        <taxon>Agaricineae</taxon>
        <taxon>Psathyrellaceae</taxon>
        <taxon>Candolleomyces</taxon>
    </lineage>
</organism>
<feature type="compositionally biased region" description="Acidic residues" evidence="1">
    <location>
        <begin position="245"/>
        <end position="262"/>
    </location>
</feature>
<name>A0A9W8MG08_9AGAR</name>
<feature type="region of interest" description="Disordered" evidence="1">
    <location>
        <begin position="578"/>
        <end position="655"/>
    </location>
</feature>
<feature type="compositionally biased region" description="Pro residues" evidence="1">
    <location>
        <begin position="613"/>
        <end position="635"/>
    </location>
</feature>
<feature type="region of interest" description="Disordered" evidence="1">
    <location>
        <begin position="116"/>
        <end position="263"/>
    </location>
</feature>
<accession>A0A9W8MG08</accession>
<dbReference type="EMBL" id="JANBPK010001027">
    <property type="protein sequence ID" value="KAJ2927219.1"/>
    <property type="molecule type" value="Genomic_DNA"/>
</dbReference>
<feature type="region of interest" description="Disordered" evidence="1">
    <location>
        <begin position="277"/>
        <end position="350"/>
    </location>
</feature>
<sequence length="655" mass="71777">MPKPEDIFVQFHDVMRENPFWKPGEPATMPRNPGLFVSQVLQLVTHMHGSKAKVILEYPAARMLCSWVGHVLLHHCIPDLAKQPLPVATILANLDTTLPDDLPELSTVPPTLRAHLDSQETAKKGRKVAPRPIKKVTDSGSRVFSLNGSPTSVHLLQKKSKAASEAPSTTSRKRGRADVSPSPVKKEKSEPLPKPKRLRQASPEPQRALRPRGPRQDSPVPSKSLTARGKQRATSPPESEVASSSEEEVVFSAGEEEQEDAEVNASFAFLNEEDVDELVSSSPEGPPLAKKWTAKRKGKKVVSAPRVVDDEKEEGSSRKAPTTPPPKPSARSKPKPVVEIPATPSTSRPLKTVVPREDRTLTERAIRVYENLAPPSVFLSNPEAATLLLTRPESLAPLRLPCRSRACLADPSGCLPHDGKSEKCAPCQKSRTICSWTRNQGETLLHEQLRGYWDLARGPSNASYMNNLYSELRHHWEAYRSFQTLAHYEATRFESVRRFIASYVETMVANDDPFVDQVIDQATLQKLILEFPNVAYEPRARVAPVSAFLNLPSAPGVFPSITEESSVLGSPFAPIPGFNIHRQGPRKPNAAPHTPGSSGANFPLRPVSQPPHHSQPPPPRTPGCPESPKPRPQTPIDPESPASSTPPPPLVPPTS</sequence>
<evidence type="ECO:0000256" key="1">
    <source>
        <dbReference type="SAM" id="MobiDB-lite"/>
    </source>
</evidence>
<feature type="compositionally biased region" description="Basic and acidic residues" evidence="1">
    <location>
        <begin position="184"/>
        <end position="193"/>
    </location>
</feature>
<evidence type="ECO:0000313" key="2">
    <source>
        <dbReference type="EMBL" id="KAJ2927219.1"/>
    </source>
</evidence>
<reference evidence="2" key="1">
    <citation type="submission" date="2022-06" db="EMBL/GenBank/DDBJ databases">
        <title>Genome Sequence of Candolleomyces eurysporus.</title>
        <authorList>
            <person name="Buettner E."/>
        </authorList>
    </citation>
    <scope>NUCLEOTIDE SEQUENCE</scope>
    <source>
        <strain evidence="2">VTCC 930004</strain>
    </source>
</reference>
<feature type="compositionally biased region" description="Polar residues" evidence="1">
    <location>
        <begin position="138"/>
        <end position="154"/>
    </location>
</feature>
<comment type="caution">
    <text evidence="2">The sequence shown here is derived from an EMBL/GenBank/DDBJ whole genome shotgun (WGS) entry which is preliminary data.</text>
</comment>
<proteinExistence type="predicted"/>
<evidence type="ECO:0000313" key="3">
    <source>
        <dbReference type="Proteomes" id="UP001140091"/>
    </source>
</evidence>
<feature type="non-terminal residue" evidence="2">
    <location>
        <position position="655"/>
    </location>
</feature>
<keyword evidence="3" id="KW-1185">Reference proteome</keyword>
<feature type="compositionally biased region" description="Basic residues" evidence="1">
    <location>
        <begin position="124"/>
        <end position="134"/>
    </location>
</feature>
<gene>
    <name evidence="2" type="ORF">H1R20_g9875</name>
</gene>
<dbReference type="AlphaFoldDB" id="A0A9W8MG08"/>
<dbReference type="Proteomes" id="UP001140091">
    <property type="component" value="Unassembled WGS sequence"/>
</dbReference>